<feature type="non-terminal residue" evidence="2">
    <location>
        <position position="148"/>
    </location>
</feature>
<reference evidence="2" key="1">
    <citation type="submission" date="2010-07" db="EMBL/GenBank/DDBJ databases">
        <authorList>
            <consortium name="CONSOLIDER consortium CSD2007-00005"/>
            <person name="Guazzaroni M.-E."/>
            <person name="Richter M."/>
            <person name="Garcia-Salamanca A."/>
            <person name="Yarza P."/>
            <person name="Ferrer M."/>
        </authorList>
    </citation>
    <scope>NUCLEOTIDE SEQUENCE</scope>
</reference>
<dbReference type="InterPro" id="IPR038726">
    <property type="entry name" value="PDDEXK_AddAB-type"/>
</dbReference>
<dbReference type="AlphaFoldDB" id="D9PFL8"/>
<reference evidence="2" key="2">
    <citation type="journal article" date="2011" name="Microb. Ecol.">
        <title>Taxonomic and Functional Metagenomic Profiling of the Microbial Community in the Anoxic Sediment of a Sub-saline Shallow Lake (Laguna de Carrizo, Central Spain).</title>
        <authorList>
            <person name="Ferrer M."/>
            <person name="Guazzaroni M.E."/>
            <person name="Richter M."/>
            <person name="Garcia-Salamanca A."/>
            <person name="Yarza P."/>
            <person name="Suarez-Suarez A."/>
            <person name="Solano J."/>
            <person name="Alcaide M."/>
            <person name="van Dillewijn P."/>
            <person name="Molina-Henares M.A."/>
            <person name="Lopez-Cortes N."/>
            <person name="Al-Ramahi Y."/>
            <person name="Guerrero C."/>
            <person name="Acosta A."/>
            <person name="de Eugenio L.I."/>
            <person name="Martinez V."/>
            <person name="Marques S."/>
            <person name="Rojo F."/>
            <person name="Santero E."/>
            <person name="Genilloud O."/>
            <person name="Perez-Perez J."/>
            <person name="Rossello-Mora R."/>
            <person name="Ramos J.L."/>
        </authorList>
    </citation>
    <scope>NUCLEOTIDE SEQUENCE</scope>
</reference>
<accession>D9PFL8</accession>
<dbReference type="EMBL" id="ADZX01000083">
    <property type="protein sequence ID" value="EFK97648.1"/>
    <property type="molecule type" value="Genomic_DNA"/>
</dbReference>
<feature type="domain" description="PD-(D/E)XK endonuclease-like" evidence="1">
    <location>
        <begin position="16"/>
        <end position="137"/>
    </location>
</feature>
<evidence type="ECO:0000259" key="1">
    <source>
        <dbReference type="Pfam" id="PF12705"/>
    </source>
</evidence>
<sequence length="148" mass="17374">MISGSAAAVIFEVPETSPTRIERYAQCPYRYFAERILKLKDPTEDINVMQKGNILHHVLQKYFDPARKPEAGDSIEPFIRRELEAGFVKYPLVWSEKYREDLDRRDLYETLFYFLREEEERLRTSSFRPARVEYSFGSDPGAEAPALE</sequence>
<proteinExistence type="predicted"/>
<name>D9PFL8_9ZZZZ</name>
<organism evidence="2">
    <name type="scientific">sediment metagenome</name>
    <dbReference type="NCBI Taxonomy" id="749907"/>
    <lineage>
        <taxon>unclassified sequences</taxon>
        <taxon>metagenomes</taxon>
        <taxon>ecological metagenomes</taxon>
    </lineage>
</organism>
<evidence type="ECO:0000313" key="2">
    <source>
        <dbReference type="EMBL" id="EFK97648.1"/>
    </source>
</evidence>
<protein>
    <recommendedName>
        <fullName evidence="1">PD-(D/E)XK endonuclease-like domain-containing protein</fullName>
    </recommendedName>
</protein>
<gene>
    <name evidence="2" type="ORF">LDC_0300</name>
</gene>
<dbReference type="Pfam" id="PF12705">
    <property type="entry name" value="PDDEXK_1"/>
    <property type="match status" value="1"/>
</dbReference>
<comment type="caution">
    <text evidence="2">The sequence shown here is derived from an EMBL/GenBank/DDBJ whole genome shotgun (WGS) entry which is preliminary data.</text>
</comment>